<feature type="region of interest" description="Disordered" evidence="1">
    <location>
        <begin position="42"/>
        <end position="61"/>
    </location>
</feature>
<organism evidence="2 3">
    <name type="scientific">Olea europaea subsp. europaea</name>
    <dbReference type="NCBI Taxonomy" id="158383"/>
    <lineage>
        <taxon>Eukaryota</taxon>
        <taxon>Viridiplantae</taxon>
        <taxon>Streptophyta</taxon>
        <taxon>Embryophyta</taxon>
        <taxon>Tracheophyta</taxon>
        <taxon>Spermatophyta</taxon>
        <taxon>Magnoliopsida</taxon>
        <taxon>eudicotyledons</taxon>
        <taxon>Gunneridae</taxon>
        <taxon>Pentapetalae</taxon>
        <taxon>asterids</taxon>
        <taxon>lamiids</taxon>
        <taxon>Lamiales</taxon>
        <taxon>Oleaceae</taxon>
        <taxon>Oleeae</taxon>
        <taxon>Olea</taxon>
    </lineage>
</organism>
<reference evidence="2 3" key="1">
    <citation type="submission" date="2019-12" db="EMBL/GenBank/DDBJ databases">
        <authorList>
            <person name="Alioto T."/>
            <person name="Alioto T."/>
            <person name="Gomez Garrido J."/>
        </authorList>
    </citation>
    <scope>NUCLEOTIDE SEQUENCE [LARGE SCALE GENOMIC DNA]</scope>
</reference>
<name>A0A8S0SZY4_OLEEU</name>
<gene>
    <name evidence="2" type="ORF">OLEA9_A033940</name>
</gene>
<dbReference type="EMBL" id="CACTIH010005572">
    <property type="protein sequence ID" value="CAA2997889.1"/>
    <property type="molecule type" value="Genomic_DNA"/>
</dbReference>
<feature type="region of interest" description="Disordered" evidence="1">
    <location>
        <begin position="1"/>
        <end position="21"/>
    </location>
</feature>
<accession>A0A8S0SZY4</accession>
<evidence type="ECO:0000313" key="2">
    <source>
        <dbReference type="EMBL" id="CAA2997889.1"/>
    </source>
</evidence>
<dbReference type="Gramene" id="OE9A033940T1">
    <property type="protein sequence ID" value="OE9A033940C1"/>
    <property type="gene ID" value="OE9A033940"/>
</dbReference>
<dbReference type="AlphaFoldDB" id="A0A8S0SZY4"/>
<keyword evidence="3" id="KW-1185">Reference proteome</keyword>
<comment type="caution">
    <text evidence="2">The sequence shown here is derived from an EMBL/GenBank/DDBJ whole genome shotgun (WGS) entry which is preliminary data.</text>
</comment>
<evidence type="ECO:0000256" key="1">
    <source>
        <dbReference type="SAM" id="MobiDB-lite"/>
    </source>
</evidence>
<dbReference type="Proteomes" id="UP000594638">
    <property type="component" value="Unassembled WGS sequence"/>
</dbReference>
<evidence type="ECO:0000313" key="3">
    <source>
        <dbReference type="Proteomes" id="UP000594638"/>
    </source>
</evidence>
<sequence>MSNFGLSSDNRNNLSSRIRSVPEFKPRKVSAVRAFPPGCGLNAKPVDLNPNAPQPTQEEQQMINRGKGFVDDSTKIEVETDAIQTLRKNLERGALMDTQIISQTESVDGVEKVEVRTEAVERLETIRGTIGEDVMKLPLSW</sequence>
<protein>
    <submittedName>
        <fullName evidence="2">Uncharacterized protein</fullName>
    </submittedName>
</protein>
<feature type="compositionally biased region" description="Low complexity" evidence="1">
    <location>
        <begin position="7"/>
        <end position="19"/>
    </location>
</feature>
<proteinExistence type="predicted"/>